<organism evidence="1 2">
    <name type="scientific">Cetraspora pellucida</name>
    <dbReference type="NCBI Taxonomy" id="1433469"/>
    <lineage>
        <taxon>Eukaryota</taxon>
        <taxon>Fungi</taxon>
        <taxon>Fungi incertae sedis</taxon>
        <taxon>Mucoromycota</taxon>
        <taxon>Glomeromycotina</taxon>
        <taxon>Glomeromycetes</taxon>
        <taxon>Diversisporales</taxon>
        <taxon>Gigasporaceae</taxon>
        <taxon>Cetraspora</taxon>
    </lineage>
</organism>
<dbReference type="Proteomes" id="UP000789366">
    <property type="component" value="Unassembled WGS sequence"/>
</dbReference>
<keyword evidence="2" id="KW-1185">Reference proteome</keyword>
<name>A0ACA9N4E1_9GLOM</name>
<protein>
    <submittedName>
        <fullName evidence="1">7214_t:CDS:1</fullName>
    </submittedName>
</protein>
<accession>A0ACA9N4E1</accession>
<reference evidence="1" key="1">
    <citation type="submission" date="2021-06" db="EMBL/GenBank/DDBJ databases">
        <authorList>
            <person name="Kallberg Y."/>
            <person name="Tangrot J."/>
            <person name="Rosling A."/>
        </authorList>
    </citation>
    <scope>NUCLEOTIDE SEQUENCE</scope>
    <source>
        <strain evidence="1">28 12/20/2015</strain>
    </source>
</reference>
<evidence type="ECO:0000313" key="2">
    <source>
        <dbReference type="Proteomes" id="UP000789366"/>
    </source>
</evidence>
<dbReference type="EMBL" id="CAJVPW010011674">
    <property type="protein sequence ID" value="CAG8628033.1"/>
    <property type="molecule type" value="Genomic_DNA"/>
</dbReference>
<comment type="caution">
    <text evidence="1">The sequence shown here is derived from an EMBL/GenBank/DDBJ whole genome shotgun (WGS) entry which is preliminary data.</text>
</comment>
<sequence length="138" mass="15691">TNSKITNNEFKKIKLSDKGSFTKPFFNFYEGPGAQPEDKTITKAKCVICHWISEEFYMHDLILDIIKISAYKTANDIVEFIELILKEFSLEENKILSITTDNESNVKAALSVEADLEIAHVLITKCKTLISLMGEKKK</sequence>
<gene>
    <name evidence="1" type="ORF">SPELUC_LOCUS8122</name>
</gene>
<evidence type="ECO:0000313" key="1">
    <source>
        <dbReference type="EMBL" id="CAG8628033.1"/>
    </source>
</evidence>
<feature type="non-terminal residue" evidence="1">
    <location>
        <position position="1"/>
    </location>
</feature>
<proteinExistence type="predicted"/>